<dbReference type="OrthoDB" id="9807664at2"/>
<dbReference type="InterPro" id="IPR011257">
    <property type="entry name" value="DNA_glycosylase"/>
</dbReference>
<dbReference type="RefSeq" id="WP_146566564.1">
    <property type="nucleotide sequence ID" value="NZ_SIHJ01000002.1"/>
</dbReference>
<dbReference type="InterPro" id="IPR004597">
    <property type="entry name" value="Tag"/>
</dbReference>
<dbReference type="Pfam" id="PF03352">
    <property type="entry name" value="Adenine_glyco"/>
    <property type="match status" value="1"/>
</dbReference>
<reference evidence="2 3" key="1">
    <citation type="submission" date="2019-02" db="EMBL/GenBank/DDBJ databases">
        <title>Deep-cultivation of Planctomycetes and their phenomic and genomic characterization uncovers novel biology.</title>
        <authorList>
            <person name="Wiegand S."/>
            <person name="Jogler M."/>
            <person name="Boedeker C."/>
            <person name="Pinto D."/>
            <person name="Vollmers J."/>
            <person name="Rivas-Marin E."/>
            <person name="Kohn T."/>
            <person name="Peeters S.H."/>
            <person name="Heuer A."/>
            <person name="Rast P."/>
            <person name="Oberbeckmann S."/>
            <person name="Bunk B."/>
            <person name="Jeske O."/>
            <person name="Meyerdierks A."/>
            <person name="Storesund J.E."/>
            <person name="Kallscheuer N."/>
            <person name="Luecker S."/>
            <person name="Lage O.M."/>
            <person name="Pohl T."/>
            <person name="Merkel B.J."/>
            <person name="Hornburger P."/>
            <person name="Mueller R.-W."/>
            <person name="Bruemmer F."/>
            <person name="Labrenz M."/>
            <person name="Spormann A.M."/>
            <person name="Op Den Camp H."/>
            <person name="Overmann J."/>
            <person name="Amann R."/>
            <person name="Jetten M.S.M."/>
            <person name="Mascher T."/>
            <person name="Medema M.H."/>
            <person name="Devos D.P."/>
            <person name="Kaster A.-K."/>
            <person name="Ovreas L."/>
            <person name="Rohde M."/>
            <person name="Galperin M.Y."/>
            <person name="Jogler C."/>
        </authorList>
    </citation>
    <scope>NUCLEOTIDE SEQUENCE [LARGE SCALE GENOMIC DNA]</scope>
    <source>
        <strain evidence="2 3">KOR34</strain>
    </source>
</reference>
<comment type="caution">
    <text evidence="2">The sequence shown here is derived from an EMBL/GenBank/DDBJ whole genome shotgun (WGS) entry which is preliminary data.</text>
</comment>
<dbReference type="AlphaFoldDB" id="A0A5C5V6X9"/>
<dbReference type="GO" id="GO:0006284">
    <property type="term" value="P:base-excision repair"/>
    <property type="evidence" value="ECO:0007669"/>
    <property type="project" value="InterPro"/>
</dbReference>
<name>A0A5C5V6X9_9BACT</name>
<keyword evidence="1" id="KW-0479">Metal-binding</keyword>
<evidence type="ECO:0000313" key="2">
    <source>
        <dbReference type="EMBL" id="TWT33713.1"/>
    </source>
</evidence>
<dbReference type="GO" id="GO:0008725">
    <property type="term" value="F:DNA-3-methyladenine glycosylase activity"/>
    <property type="evidence" value="ECO:0007669"/>
    <property type="project" value="UniProtKB-EC"/>
</dbReference>
<dbReference type="EC" id="3.2.2.20" evidence="2"/>
<dbReference type="PANTHER" id="PTHR30037:SF4">
    <property type="entry name" value="DNA-3-METHYLADENINE GLYCOSYLASE I"/>
    <property type="match status" value="1"/>
</dbReference>
<evidence type="ECO:0000256" key="1">
    <source>
        <dbReference type="PIRSR" id="PIRSR604597-1"/>
    </source>
</evidence>
<dbReference type="SUPFAM" id="SSF48150">
    <property type="entry name" value="DNA-glycosylase"/>
    <property type="match status" value="1"/>
</dbReference>
<keyword evidence="2" id="KW-0378">Hydrolase</keyword>
<protein>
    <submittedName>
        <fullName evidence="2">DNA-3-methyladenine glycosylase 1</fullName>
        <ecNumber evidence="2">3.2.2.20</ecNumber>
    </submittedName>
</protein>
<dbReference type="NCBIfam" id="TIGR00624">
    <property type="entry name" value="tag"/>
    <property type="match status" value="1"/>
</dbReference>
<organism evidence="2 3">
    <name type="scientific">Posidoniimonas corsicana</name>
    <dbReference type="NCBI Taxonomy" id="1938618"/>
    <lineage>
        <taxon>Bacteria</taxon>
        <taxon>Pseudomonadati</taxon>
        <taxon>Planctomycetota</taxon>
        <taxon>Planctomycetia</taxon>
        <taxon>Pirellulales</taxon>
        <taxon>Lacipirellulaceae</taxon>
        <taxon>Posidoniimonas</taxon>
    </lineage>
</organism>
<dbReference type="EMBL" id="SIHJ01000002">
    <property type="protein sequence ID" value="TWT33713.1"/>
    <property type="molecule type" value="Genomic_DNA"/>
</dbReference>
<dbReference type="GO" id="GO:0046872">
    <property type="term" value="F:metal ion binding"/>
    <property type="evidence" value="ECO:0007669"/>
    <property type="project" value="UniProtKB-KW"/>
</dbReference>
<keyword evidence="1" id="KW-0862">Zinc</keyword>
<keyword evidence="3" id="KW-1185">Reference proteome</keyword>
<feature type="binding site" evidence="1">
    <location>
        <position position="180"/>
    </location>
    <ligand>
        <name>Zn(2+)</name>
        <dbReference type="ChEBI" id="CHEBI:29105"/>
    </ligand>
</feature>
<dbReference type="InterPro" id="IPR005019">
    <property type="entry name" value="Adenine_glyco"/>
</dbReference>
<dbReference type="InterPro" id="IPR052891">
    <property type="entry name" value="DNA-3mA_glycosylase"/>
</dbReference>
<sequence length="190" mass="21173">MPRCPWAEVSDLDRAYHDEEWGVPIRGDDPLLFEMLTLEGAQAGLSWTTVLAKREGYRRCFAGFDPVKVARFTEKRVDKLVADPAIIRHRGKIESTVSNATAVLNLQSAGETLSDFLWGFVDGAPRKNNHCELSEVPSQTPESVAMSKELKRRGFRFVGPTTCYALMQAAGMVNDHLVSCPRHKAVRKLG</sequence>
<feature type="binding site" evidence="1">
    <location>
        <position position="17"/>
    </location>
    <ligand>
        <name>Zn(2+)</name>
        <dbReference type="ChEBI" id="CHEBI:29105"/>
    </ligand>
</feature>
<gene>
    <name evidence="2" type="primary">tag</name>
    <name evidence="2" type="ORF">KOR34_35460</name>
</gene>
<feature type="binding site" evidence="1">
    <location>
        <position position="176"/>
    </location>
    <ligand>
        <name>Zn(2+)</name>
        <dbReference type="ChEBI" id="CHEBI:29105"/>
    </ligand>
</feature>
<dbReference type="Gene3D" id="1.10.340.30">
    <property type="entry name" value="Hypothetical protein, domain 2"/>
    <property type="match status" value="1"/>
</dbReference>
<accession>A0A5C5V6X9</accession>
<dbReference type="Proteomes" id="UP000316714">
    <property type="component" value="Unassembled WGS sequence"/>
</dbReference>
<feature type="binding site" evidence="1">
    <location>
        <position position="4"/>
    </location>
    <ligand>
        <name>Zn(2+)</name>
        <dbReference type="ChEBI" id="CHEBI:29105"/>
    </ligand>
</feature>
<proteinExistence type="predicted"/>
<evidence type="ECO:0000313" key="3">
    <source>
        <dbReference type="Proteomes" id="UP000316714"/>
    </source>
</evidence>
<keyword evidence="2" id="KW-0326">Glycosidase</keyword>
<dbReference type="PANTHER" id="PTHR30037">
    <property type="entry name" value="DNA-3-METHYLADENINE GLYCOSYLASE 1"/>
    <property type="match status" value="1"/>
</dbReference>